<dbReference type="EMBL" id="JELY01001311">
    <property type="protein sequence ID" value="KYF56235.1"/>
    <property type="molecule type" value="Genomic_DNA"/>
</dbReference>
<evidence type="ECO:0000313" key="2">
    <source>
        <dbReference type="Proteomes" id="UP000075420"/>
    </source>
</evidence>
<dbReference type="Proteomes" id="UP000075420">
    <property type="component" value="Unassembled WGS sequence"/>
</dbReference>
<gene>
    <name evidence="1" type="ORF">BE08_32000</name>
</gene>
<dbReference type="AlphaFoldDB" id="A0A150PKM7"/>
<name>A0A150PKM7_SORCE</name>
<evidence type="ECO:0000313" key="1">
    <source>
        <dbReference type="EMBL" id="KYF56235.1"/>
    </source>
</evidence>
<protein>
    <submittedName>
        <fullName evidence="1">Uncharacterized protein</fullName>
    </submittedName>
</protein>
<accession>A0A150PKM7</accession>
<reference evidence="1 2" key="1">
    <citation type="submission" date="2014-02" db="EMBL/GenBank/DDBJ databases">
        <title>The small core and large imbalanced accessory genome model reveals a collaborative survival strategy of Sorangium cellulosum strains in nature.</title>
        <authorList>
            <person name="Han K."/>
            <person name="Peng R."/>
            <person name="Blom J."/>
            <person name="Li Y.-Z."/>
        </authorList>
    </citation>
    <scope>NUCLEOTIDE SEQUENCE [LARGE SCALE GENOMIC DNA]</scope>
    <source>
        <strain evidence="1 2">So0157-25</strain>
    </source>
</reference>
<comment type="caution">
    <text evidence="1">The sequence shown here is derived from an EMBL/GenBank/DDBJ whole genome shotgun (WGS) entry which is preliminary data.</text>
</comment>
<sequence>MRPSHDTRIQAWLTRTPVTPVVLSAIGRFGHAGAWAFLVHHLAEEVLSGAAASALEVLFGECVPAAERKLPRAWRAAIGAARLDLDVRYRRGEP</sequence>
<organism evidence="1 2">
    <name type="scientific">Sorangium cellulosum</name>
    <name type="common">Polyangium cellulosum</name>
    <dbReference type="NCBI Taxonomy" id="56"/>
    <lineage>
        <taxon>Bacteria</taxon>
        <taxon>Pseudomonadati</taxon>
        <taxon>Myxococcota</taxon>
        <taxon>Polyangia</taxon>
        <taxon>Polyangiales</taxon>
        <taxon>Polyangiaceae</taxon>
        <taxon>Sorangium</taxon>
    </lineage>
</organism>
<proteinExistence type="predicted"/>